<evidence type="ECO:0000256" key="3">
    <source>
        <dbReference type="ARBA" id="ARBA00022517"/>
    </source>
</evidence>
<proteinExistence type="inferred from homology"/>
<name>A0A087T7K6_STEMI</name>
<evidence type="ECO:0000256" key="9">
    <source>
        <dbReference type="PROSITE-ProRule" id="PRU00182"/>
    </source>
</evidence>
<evidence type="ECO:0000256" key="4">
    <source>
        <dbReference type="ARBA" id="ARBA00022884"/>
    </source>
</evidence>
<evidence type="ECO:0000256" key="2">
    <source>
        <dbReference type="ARBA" id="ARBA00007465"/>
    </source>
</evidence>
<keyword evidence="6 11" id="KW-0687">Ribonucleoprotein</keyword>
<evidence type="ECO:0000256" key="7">
    <source>
        <dbReference type="ARBA" id="ARBA00069727"/>
    </source>
</evidence>
<dbReference type="InterPro" id="IPR002942">
    <property type="entry name" value="S4_RNA-bd"/>
</dbReference>
<sequence>MGLISKNENLELCNKVTASSFCRRRLPVLMVRSRMAPSLKISTQFVEQGHVRVGPHVVMDPAFLVTRNMEDFITWVDGSAIKRHIARYNEELDDFDLM</sequence>
<dbReference type="EMBL" id="KK113814">
    <property type="protein sequence ID" value="KFM61095.1"/>
    <property type="molecule type" value="Genomic_DNA"/>
</dbReference>
<evidence type="ECO:0000313" key="12">
    <source>
        <dbReference type="Proteomes" id="UP000054359"/>
    </source>
</evidence>
<dbReference type="GO" id="GO:0019843">
    <property type="term" value="F:rRNA binding"/>
    <property type="evidence" value="ECO:0007669"/>
    <property type="project" value="InterPro"/>
</dbReference>
<dbReference type="PANTHER" id="PTHR11831:SF1">
    <property type="entry name" value="U3 SMALL NUCLEOLAR RIBONUCLEOPROTEIN PROTEIN IMP3"/>
    <property type="match status" value="1"/>
</dbReference>
<dbReference type="GO" id="GO:0034457">
    <property type="term" value="C:Mpp10 complex"/>
    <property type="evidence" value="ECO:0007669"/>
    <property type="project" value="TreeGrafter"/>
</dbReference>
<dbReference type="STRING" id="407821.A0A087T7K6"/>
<evidence type="ECO:0000313" key="11">
    <source>
        <dbReference type="EMBL" id="KFM61095.1"/>
    </source>
</evidence>
<feature type="domain" description="RNA-binding S4" evidence="10">
    <location>
        <begin position="24"/>
        <end position="91"/>
    </location>
</feature>
<dbReference type="GO" id="GO:0006364">
    <property type="term" value="P:rRNA processing"/>
    <property type="evidence" value="ECO:0007669"/>
    <property type="project" value="TreeGrafter"/>
</dbReference>
<dbReference type="SMART" id="SM00363">
    <property type="entry name" value="S4"/>
    <property type="match status" value="1"/>
</dbReference>
<comment type="similarity">
    <text evidence="2">Belongs to the universal ribosomal protein uS4 family.</text>
</comment>
<dbReference type="CDD" id="cd00165">
    <property type="entry name" value="S4"/>
    <property type="match status" value="1"/>
</dbReference>
<dbReference type="InterPro" id="IPR036986">
    <property type="entry name" value="S4_RNA-bd_sf"/>
</dbReference>
<feature type="non-terminal residue" evidence="11">
    <location>
        <position position="98"/>
    </location>
</feature>
<keyword evidence="3" id="KW-0690">Ribosome biogenesis</keyword>
<dbReference type="FunFam" id="3.10.290.10:FF:000006">
    <property type="entry name" value="U3 small nucleolar ribonucleoprotein IMP3"/>
    <property type="match status" value="1"/>
</dbReference>
<dbReference type="GO" id="GO:0032040">
    <property type="term" value="C:small-subunit processome"/>
    <property type="evidence" value="ECO:0007669"/>
    <property type="project" value="TreeGrafter"/>
</dbReference>
<dbReference type="SUPFAM" id="SSF55174">
    <property type="entry name" value="Alpha-L RNA-binding motif"/>
    <property type="match status" value="1"/>
</dbReference>
<organism evidence="11 12">
    <name type="scientific">Stegodyphus mimosarum</name>
    <name type="common">African social velvet spider</name>
    <dbReference type="NCBI Taxonomy" id="407821"/>
    <lineage>
        <taxon>Eukaryota</taxon>
        <taxon>Metazoa</taxon>
        <taxon>Ecdysozoa</taxon>
        <taxon>Arthropoda</taxon>
        <taxon>Chelicerata</taxon>
        <taxon>Arachnida</taxon>
        <taxon>Araneae</taxon>
        <taxon>Araneomorphae</taxon>
        <taxon>Entelegynae</taxon>
        <taxon>Eresoidea</taxon>
        <taxon>Eresidae</taxon>
        <taxon>Stegodyphus</taxon>
    </lineage>
</organism>
<comment type="subcellular location">
    <subcellularLocation>
        <location evidence="1">Nucleus</location>
        <location evidence="1">Nucleolus</location>
    </subcellularLocation>
</comment>
<dbReference type="GO" id="GO:0030515">
    <property type="term" value="F:snoRNA binding"/>
    <property type="evidence" value="ECO:0007669"/>
    <property type="project" value="TreeGrafter"/>
</dbReference>
<dbReference type="Proteomes" id="UP000054359">
    <property type="component" value="Unassembled WGS sequence"/>
</dbReference>
<dbReference type="AlphaFoldDB" id="A0A087T7K6"/>
<dbReference type="GO" id="GO:0042274">
    <property type="term" value="P:ribosomal small subunit biogenesis"/>
    <property type="evidence" value="ECO:0007669"/>
    <property type="project" value="TreeGrafter"/>
</dbReference>
<reference evidence="11 12" key="1">
    <citation type="submission" date="2013-11" db="EMBL/GenBank/DDBJ databases">
        <title>Genome sequencing of Stegodyphus mimosarum.</title>
        <authorList>
            <person name="Bechsgaard J."/>
        </authorList>
    </citation>
    <scope>NUCLEOTIDE SEQUENCE [LARGE SCALE GENOMIC DNA]</scope>
</reference>
<protein>
    <recommendedName>
        <fullName evidence="7">U3 small nucleolar ribonucleoprotein protein IMP3</fullName>
    </recommendedName>
    <alternativeName>
        <fullName evidence="8">U3 small nucleolar ribonucleoprotein protein imp3</fullName>
    </alternativeName>
</protein>
<keyword evidence="4 9" id="KW-0694">RNA-binding</keyword>
<dbReference type="OMA" id="MEDTITW"/>
<evidence type="ECO:0000256" key="5">
    <source>
        <dbReference type="ARBA" id="ARBA00023242"/>
    </source>
</evidence>
<evidence type="ECO:0000259" key="10">
    <source>
        <dbReference type="SMART" id="SM00363"/>
    </source>
</evidence>
<accession>A0A087T7K6</accession>
<evidence type="ECO:0000256" key="6">
    <source>
        <dbReference type="ARBA" id="ARBA00023274"/>
    </source>
</evidence>
<gene>
    <name evidence="11" type="ORF">X975_14831</name>
</gene>
<dbReference type="Pfam" id="PF01479">
    <property type="entry name" value="S4"/>
    <property type="match status" value="1"/>
</dbReference>
<dbReference type="PROSITE" id="PS50889">
    <property type="entry name" value="S4"/>
    <property type="match status" value="1"/>
</dbReference>
<evidence type="ECO:0000256" key="8">
    <source>
        <dbReference type="ARBA" id="ARBA00072223"/>
    </source>
</evidence>
<dbReference type="InterPro" id="IPR022801">
    <property type="entry name" value="Ribosomal_uS4"/>
</dbReference>
<dbReference type="PANTHER" id="PTHR11831">
    <property type="entry name" value="30S 40S RIBOSOMAL PROTEIN"/>
    <property type="match status" value="1"/>
</dbReference>
<keyword evidence="12" id="KW-1185">Reference proteome</keyword>
<dbReference type="OrthoDB" id="10248812at2759"/>
<keyword evidence="5" id="KW-0539">Nucleus</keyword>
<dbReference type="Gene3D" id="3.10.290.10">
    <property type="entry name" value="RNA-binding S4 domain"/>
    <property type="match status" value="1"/>
</dbReference>
<evidence type="ECO:0000256" key="1">
    <source>
        <dbReference type="ARBA" id="ARBA00004604"/>
    </source>
</evidence>